<feature type="region of interest" description="Disordered" evidence="1">
    <location>
        <begin position="81"/>
        <end position="115"/>
    </location>
</feature>
<gene>
    <name evidence="2" type="ORF">BXZ70DRAFT_1009899</name>
</gene>
<feature type="compositionally biased region" description="Polar residues" evidence="1">
    <location>
        <begin position="81"/>
        <end position="93"/>
    </location>
</feature>
<feature type="region of interest" description="Disordered" evidence="1">
    <location>
        <begin position="174"/>
        <end position="205"/>
    </location>
</feature>
<reference evidence="2" key="1">
    <citation type="journal article" date="2021" name="New Phytol.">
        <title>Evolutionary innovations through gain and loss of genes in the ectomycorrhizal Boletales.</title>
        <authorList>
            <person name="Wu G."/>
            <person name="Miyauchi S."/>
            <person name="Morin E."/>
            <person name="Kuo A."/>
            <person name="Drula E."/>
            <person name="Varga T."/>
            <person name="Kohler A."/>
            <person name="Feng B."/>
            <person name="Cao Y."/>
            <person name="Lipzen A."/>
            <person name="Daum C."/>
            <person name="Hundley H."/>
            <person name="Pangilinan J."/>
            <person name="Johnson J."/>
            <person name="Barry K."/>
            <person name="LaButti K."/>
            <person name="Ng V."/>
            <person name="Ahrendt S."/>
            <person name="Min B."/>
            <person name="Choi I.G."/>
            <person name="Park H."/>
            <person name="Plett J.M."/>
            <person name="Magnuson J."/>
            <person name="Spatafora J.W."/>
            <person name="Nagy L.G."/>
            <person name="Henrissat B."/>
            <person name="Grigoriev I.V."/>
            <person name="Yang Z.L."/>
            <person name="Xu J."/>
            <person name="Martin F.M."/>
        </authorList>
    </citation>
    <scope>NUCLEOTIDE SEQUENCE</scope>
    <source>
        <strain evidence="2">KKN 215</strain>
    </source>
</reference>
<dbReference type="Proteomes" id="UP000813824">
    <property type="component" value="Unassembled WGS sequence"/>
</dbReference>
<evidence type="ECO:0000256" key="1">
    <source>
        <dbReference type="SAM" id="MobiDB-lite"/>
    </source>
</evidence>
<organism evidence="2 3">
    <name type="scientific">Cristinia sonorae</name>
    <dbReference type="NCBI Taxonomy" id="1940300"/>
    <lineage>
        <taxon>Eukaryota</taxon>
        <taxon>Fungi</taxon>
        <taxon>Dikarya</taxon>
        <taxon>Basidiomycota</taxon>
        <taxon>Agaricomycotina</taxon>
        <taxon>Agaricomycetes</taxon>
        <taxon>Agaricomycetidae</taxon>
        <taxon>Agaricales</taxon>
        <taxon>Pleurotineae</taxon>
        <taxon>Stephanosporaceae</taxon>
        <taxon>Cristinia</taxon>
    </lineage>
</organism>
<feature type="region of interest" description="Disordered" evidence="1">
    <location>
        <begin position="136"/>
        <end position="158"/>
    </location>
</feature>
<sequence>MSSSVTLRIEGQFDGTMLLKLRSSHGTVEASVSNSAANNDPSPRHYRHVLQRAAPISVDELHQMESRRSPKRLRMQVTLSSQFNQDLDRNNSVPKHPLSDDDCEDVSTSDSDSIVEVEPPVVKAEAVPEYIMVHDSDEETSVSDLDERGEADDKGDDCDATAMRMARVALARGWTPPRRHSTADSATEYATCCTSQSELDEEENN</sequence>
<proteinExistence type="predicted"/>
<accession>A0A8K0UK32</accession>
<comment type="caution">
    <text evidence="2">The sequence shown here is derived from an EMBL/GenBank/DDBJ whole genome shotgun (WGS) entry which is preliminary data.</text>
</comment>
<name>A0A8K0UK32_9AGAR</name>
<evidence type="ECO:0000313" key="2">
    <source>
        <dbReference type="EMBL" id="KAH8094957.1"/>
    </source>
</evidence>
<protein>
    <submittedName>
        <fullName evidence="2">Uncharacterized protein</fullName>
    </submittedName>
</protein>
<keyword evidence="3" id="KW-1185">Reference proteome</keyword>
<evidence type="ECO:0000313" key="3">
    <source>
        <dbReference type="Proteomes" id="UP000813824"/>
    </source>
</evidence>
<dbReference type="AlphaFoldDB" id="A0A8K0UK32"/>
<dbReference type="EMBL" id="JAEVFJ010000024">
    <property type="protein sequence ID" value="KAH8094957.1"/>
    <property type="molecule type" value="Genomic_DNA"/>
</dbReference>